<dbReference type="SUPFAM" id="SSF51735">
    <property type="entry name" value="NAD(P)-binding Rossmann-fold domains"/>
    <property type="match status" value="1"/>
</dbReference>
<dbReference type="CDD" id="cd05271">
    <property type="entry name" value="NDUFA9_like_SDR_a"/>
    <property type="match status" value="1"/>
</dbReference>
<dbReference type="PANTHER" id="PTHR12126">
    <property type="entry name" value="NADH-UBIQUINONE OXIDOREDUCTASE 39 KDA SUBUNIT-RELATED"/>
    <property type="match status" value="1"/>
</dbReference>
<dbReference type="InterPro" id="IPR051207">
    <property type="entry name" value="ComplexI_NDUFA9_subunit"/>
</dbReference>
<dbReference type="InterPro" id="IPR001509">
    <property type="entry name" value="Epimerase_deHydtase"/>
</dbReference>
<dbReference type="Proteomes" id="UP001163266">
    <property type="component" value="Chromosome"/>
</dbReference>
<protein>
    <submittedName>
        <fullName evidence="2">Complex I NDUFA9 subunit family protein</fullName>
    </submittedName>
</protein>
<dbReference type="Pfam" id="PF01370">
    <property type="entry name" value="Epimerase"/>
    <property type="match status" value="1"/>
</dbReference>
<dbReference type="RefSeq" id="WP_264893081.1">
    <property type="nucleotide sequence ID" value="NZ_CP110257.1"/>
</dbReference>
<name>A0ABY6MTM3_9BURK</name>
<gene>
    <name evidence="2" type="ORF">OMP39_01665</name>
</gene>
<keyword evidence="3" id="KW-1185">Reference proteome</keyword>
<proteinExistence type="predicted"/>
<evidence type="ECO:0000259" key="1">
    <source>
        <dbReference type="Pfam" id="PF01370"/>
    </source>
</evidence>
<dbReference type="InterPro" id="IPR036291">
    <property type="entry name" value="NAD(P)-bd_dom_sf"/>
</dbReference>
<dbReference type="PANTHER" id="PTHR12126:SF11">
    <property type="entry name" value="NADH DEHYDROGENASE [UBIQUINONE] 1 ALPHA SUBCOMPLEX SUBUNIT 9, MITOCHONDRIAL"/>
    <property type="match status" value="1"/>
</dbReference>
<organism evidence="2 3">
    <name type="scientific">Caldimonas aquatica</name>
    <dbReference type="NCBI Taxonomy" id="376175"/>
    <lineage>
        <taxon>Bacteria</taxon>
        <taxon>Pseudomonadati</taxon>
        <taxon>Pseudomonadota</taxon>
        <taxon>Betaproteobacteria</taxon>
        <taxon>Burkholderiales</taxon>
        <taxon>Sphaerotilaceae</taxon>
        <taxon>Caldimonas</taxon>
    </lineage>
</organism>
<sequence length="320" mass="34833">MNNNILVLGGSGFVGTHLCEKLVERNHGGSGTIVVPTRWRGHARHIQMLPTLEVEQADVHDPSQLARLLAGCDAVVNLVAILHGREREFERVHVELPRKLAEACRRVGVRRVVHVSALGAAPDAPSMYLRSKARGEAVLLEGGDLDVTTLRPSVMFGAEDRFLNLFARLQRVLPVMPLAAADAKFQPVWVEDVAHAIVRCIDDTSTIGRIFELVGPQVYTLRELVHCAGVWAGHPRPIVPLPRPLAWLQALLMEWLPGQPLMSRDNLASMRVPNVATGRHPGLEALGIAPVGPAAVAPGYLGPAEGKVRLNLFRAAARRV</sequence>
<evidence type="ECO:0000313" key="3">
    <source>
        <dbReference type="Proteomes" id="UP001163266"/>
    </source>
</evidence>
<dbReference type="Gene3D" id="3.40.50.720">
    <property type="entry name" value="NAD(P)-binding Rossmann-like Domain"/>
    <property type="match status" value="1"/>
</dbReference>
<reference evidence="2" key="1">
    <citation type="submission" date="2022-10" db="EMBL/GenBank/DDBJ databases">
        <title>Complete genome sequence of Schlegelella aquatica LMG 23380.</title>
        <authorList>
            <person name="Musilova J."/>
            <person name="Kourilova X."/>
            <person name="Bezdicek M."/>
            <person name="Hermankova K."/>
            <person name="Obruca S."/>
            <person name="Sedlar K."/>
        </authorList>
    </citation>
    <scope>NUCLEOTIDE SEQUENCE</scope>
    <source>
        <strain evidence="2">LMG 23380</strain>
    </source>
</reference>
<dbReference type="EMBL" id="CP110257">
    <property type="protein sequence ID" value="UZD55326.1"/>
    <property type="molecule type" value="Genomic_DNA"/>
</dbReference>
<accession>A0ABY6MTM3</accession>
<feature type="domain" description="NAD-dependent epimerase/dehydratase" evidence="1">
    <location>
        <begin position="5"/>
        <end position="205"/>
    </location>
</feature>
<evidence type="ECO:0000313" key="2">
    <source>
        <dbReference type="EMBL" id="UZD55326.1"/>
    </source>
</evidence>